<dbReference type="Pfam" id="PF03108">
    <property type="entry name" value="DBD_Tnp_Mut"/>
    <property type="match status" value="1"/>
</dbReference>
<evidence type="ECO:0000313" key="3">
    <source>
        <dbReference type="RefSeq" id="XP_016439101.1"/>
    </source>
</evidence>
<dbReference type="KEGG" id="nta:107765030"/>
<gene>
    <name evidence="3" type="primary">LOC107765030</name>
</gene>
<dbReference type="InterPro" id="IPR004332">
    <property type="entry name" value="Transposase_MuDR"/>
</dbReference>
<keyword evidence="2" id="KW-1185">Reference proteome</keyword>
<dbReference type="GeneID" id="107765030"/>
<reference evidence="3" key="2">
    <citation type="submission" date="2025-08" db="UniProtKB">
        <authorList>
            <consortium name="RefSeq"/>
        </authorList>
    </citation>
    <scope>IDENTIFICATION</scope>
    <source>
        <tissue evidence="3">Leaf</tissue>
    </source>
</reference>
<dbReference type="AlphaFoldDB" id="A0A1S3XGP3"/>
<evidence type="ECO:0000259" key="1">
    <source>
        <dbReference type="Pfam" id="PF03108"/>
    </source>
</evidence>
<dbReference type="OMA" id="CINGASE"/>
<dbReference type="RefSeq" id="XP_016439101.1">
    <property type="nucleotide sequence ID" value="XM_016583615.1"/>
</dbReference>
<organism evidence="2 3">
    <name type="scientific">Nicotiana tabacum</name>
    <name type="common">Common tobacco</name>
    <dbReference type="NCBI Taxonomy" id="4097"/>
    <lineage>
        <taxon>Eukaryota</taxon>
        <taxon>Viridiplantae</taxon>
        <taxon>Streptophyta</taxon>
        <taxon>Embryophyta</taxon>
        <taxon>Tracheophyta</taxon>
        <taxon>Spermatophyta</taxon>
        <taxon>Magnoliopsida</taxon>
        <taxon>eudicotyledons</taxon>
        <taxon>Gunneridae</taxon>
        <taxon>Pentapetalae</taxon>
        <taxon>asterids</taxon>
        <taxon>lamiids</taxon>
        <taxon>Solanales</taxon>
        <taxon>Solanaceae</taxon>
        <taxon>Nicotianoideae</taxon>
        <taxon>Nicotianeae</taxon>
        <taxon>Nicotiana</taxon>
    </lineage>
</organism>
<dbReference type="STRING" id="4097.A0A1S3XGP3"/>
<dbReference type="Proteomes" id="UP000790787">
    <property type="component" value="Chromosome 23"/>
</dbReference>
<dbReference type="PANTHER" id="PTHR31973:SF197">
    <property type="entry name" value="SWIM-TYPE DOMAIN-CONTAINING PROTEIN"/>
    <property type="match status" value="1"/>
</dbReference>
<reference evidence="2" key="1">
    <citation type="journal article" date="2014" name="Nat. Commun.">
        <title>The tobacco genome sequence and its comparison with those of tomato and potato.</title>
        <authorList>
            <person name="Sierro N."/>
            <person name="Battey J.N."/>
            <person name="Ouadi S."/>
            <person name="Bakaher N."/>
            <person name="Bovet L."/>
            <person name="Willig A."/>
            <person name="Goepfert S."/>
            <person name="Peitsch M.C."/>
            <person name="Ivanov N.V."/>
        </authorList>
    </citation>
    <scope>NUCLEOTIDE SEQUENCE [LARGE SCALE GENOMIC DNA]</scope>
</reference>
<proteinExistence type="predicted"/>
<name>A0A1S3XGP3_TOBAC</name>
<feature type="domain" description="Transposase MuDR plant" evidence="1">
    <location>
        <begin position="2"/>
        <end position="59"/>
    </location>
</feature>
<sequence length="237" mass="27660">MVFENVRQFRSALQDYVIQRRVQLKLRPNERNRVRATCLNSSRCRWHILGSLQGHTKNFIVSTYYHVHSCFSVTRNKLAHTTWIVKHYKYKFINQPEIKLNKLQELIRIKYGVYVEKTICVRARQKVMGNYLGDYKMKFARIYDYADMIKTTNPRSTVVVRTSKEIEPGKEVFVGIYICLHALKIGWLEGCRNIIGFDGTFLKGVCKGDPLSCNAKDGNNQIYPVAWAVVEKETKNN</sequence>
<protein>
    <submittedName>
        <fullName evidence="3">Uncharacterized protein LOC107765030</fullName>
    </submittedName>
</protein>
<accession>A0A1S3XGP3</accession>
<dbReference type="PANTHER" id="PTHR31973">
    <property type="entry name" value="POLYPROTEIN, PUTATIVE-RELATED"/>
    <property type="match status" value="1"/>
</dbReference>
<dbReference type="PaxDb" id="4097-A0A1S3XGP3"/>
<evidence type="ECO:0000313" key="2">
    <source>
        <dbReference type="Proteomes" id="UP000790787"/>
    </source>
</evidence>
<dbReference type="OrthoDB" id="1302804at2759"/>